<feature type="repeat" description="ANK" evidence="1">
    <location>
        <begin position="209"/>
        <end position="241"/>
    </location>
</feature>
<dbReference type="Gene3D" id="1.25.40.20">
    <property type="entry name" value="Ankyrin repeat-containing domain"/>
    <property type="match status" value="2"/>
</dbReference>
<dbReference type="InterPro" id="IPR036770">
    <property type="entry name" value="Ankyrin_rpt-contain_sf"/>
</dbReference>
<sequence length="499" mass="56836">MVTISFRALLELSRLHFDWVILLRIPPSTMYRPAGYDDSEDDDFDEFGYFCSSYPGNKPKPSKVEQTPTEDYDTLLYNALLDGDLAETKRILEKDEYLRTGGTLRQGWPALFYACFEAKQIIVEYLVQDLQIDVNRQYNLQTALMIACSSSRPTEDVFQVVRLLLDNGAIIGVLDQYGCSPLMLACKQGHLAVVKEIVAESSLLSADNEGNTALFYAVNSNGLDVVKVLLRAGAQTHTVNRQGFTPRQCAVNRNYLDIAELFPSEETPYHLPAKYLSYGTFHNYMHGERVQDPPGYHPDLGLMLLGMGSESKLPIFAQANMDLFQFLTLTDERLRELGVKYPIERKRILLGLYDFHRQKWSKNSLWTMPKQSALDFYDLLEALENMLKHLTVMHCSLLYTKALTETADRNVMSHVEQHSDLTQKLAELRTKAREFKAYIHAMHEVSSPKPVLHVTATTWRNTGTKRTMYTIASCAVLGGFVVYFKWKSLPVSVFTGWKV</sequence>
<evidence type="ECO:0000256" key="1">
    <source>
        <dbReference type="PROSITE-ProRule" id="PRU00023"/>
    </source>
</evidence>
<dbReference type="SUPFAM" id="SSF48403">
    <property type="entry name" value="Ankyrin repeat"/>
    <property type="match status" value="1"/>
</dbReference>
<dbReference type="EnsemblMetazoa" id="AFAF004330-RA">
    <property type="protein sequence ID" value="AFAF004330-PA"/>
    <property type="gene ID" value="AFAF004330"/>
</dbReference>
<dbReference type="Pfam" id="PF12796">
    <property type="entry name" value="Ank_2"/>
    <property type="match status" value="1"/>
</dbReference>
<accession>A0A182Q714</accession>
<dbReference type="VEuPathDB" id="VectorBase:AFAF004330"/>
<dbReference type="PANTHER" id="PTHR24157">
    <property type="entry name" value="ANKYRIN REPEAT, SAM AND BASIC LEUCINE ZIPPER DOMAIN-CONTAINING PROTEIN 1"/>
    <property type="match status" value="1"/>
</dbReference>
<dbReference type="STRING" id="69004.A0A182Q714"/>
<evidence type="ECO:0000313" key="3">
    <source>
        <dbReference type="Proteomes" id="UP000075886"/>
    </source>
</evidence>
<protein>
    <recommendedName>
        <fullName evidence="4">SAM domain-containing protein</fullName>
    </recommendedName>
</protein>
<dbReference type="InterPro" id="IPR002110">
    <property type="entry name" value="Ankyrin_rpt"/>
</dbReference>
<keyword evidence="1" id="KW-0040">ANK repeat</keyword>
<keyword evidence="3" id="KW-1185">Reference proteome</keyword>
<name>A0A182Q714_9DIPT</name>
<dbReference type="SMART" id="SM00248">
    <property type="entry name" value="ANK"/>
    <property type="match status" value="5"/>
</dbReference>
<feature type="repeat" description="ANK" evidence="1">
    <location>
        <begin position="177"/>
        <end position="209"/>
    </location>
</feature>
<dbReference type="SUPFAM" id="SSF47769">
    <property type="entry name" value="SAM/Pointed domain"/>
    <property type="match status" value="1"/>
</dbReference>
<proteinExistence type="predicted"/>
<dbReference type="Gene3D" id="1.10.150.50">
    <property type="entry name" value="Transcription Factor, Ets-1"/>
    <property type="match status" value="1"/>
</dbReference>
<dbReference type="InterPro" id="IPR013761">
    <property type="entry name" value="SAM/pointed_sf"/>
</dbReference>
<dbReference type="Proteomes" id="UP000075886">
    <property type="component" value="Unassembled WGS sequence"/>
</dbReference>
<dbReference type="PROSITE" id="PS50297">
    <property type="entry name" value="ANK_REP_REGION"/>
    <property type="match status" value="1"/>
</dbReference>
<evidence type="ECO:0008006" key="4">
    <source>
        <dbReference type="Google" id="ProtNLM"/>
    </source>
</evidence>
<dbReference type="PANTHER" id="PTHR24157:SF3">
    <property type="entry name" value="ANKYRIN REPEAT, SAM AND BASIC LEUCINE ZIPPER DOMAIN-CONTAINING PROTEIN 1"/>
    <property type="match status" value="1"/>
</dbReference>
<reference evidence="3" key="1">
    <citation type="submission" date="2014-01" db="EMBL/GenBank/DDBJ databases">
        <title>The Genome Sequence of Anopheles farauti FAR1 (V2).</title>
        <authorList>
            <consortium name="The Broad Institute Genomics Platform"/>
            <person name="Neafsey D.E."/>
            <person name="Besansky N."/>
            <person name="Howell P."/>
            <person name="Walton C."/>
            <person name="Young S.K."/>
            <person name="Zeng Q."/>
            <person name="Gargeya S."/>
            <person name="Fitzgerald M."/>
            <person name="Haas B."/>
            <person name="Abouelleil A."/>
            <person name="Allen A.W."/>
            <person name="Alvarado L."/>
            <person name="Arachchi H.M."/>
            <person name="Berlin A.M."/>
            <person name="Chapman S.B."/>
            <person name="Gainer-Dewar J."/>
            <person name="Goldberg J."/>
            <person name="Griggs A."/>
            <person name="Gujja S."/>
            <person name="Hansen M."/>
            <person name="Howarth C."/>
            <person name="Imamovic A."/>
            <person name="Ireland A."/>
            <person name="Larimer J."/>
            <person name="McCowan C."/>
            <person name="Murphy C."/>
            <person name="Pearson M."/>
            <person name="Poon T.W."/>
            <person name="Priest M."/>
            <person name="Roberts A."/>
            <person name="Saif S."/>
            <person name="Shea T."/>
            <person name="Sisk P."/>
            <person name="Sykes S."/>
            <person name="Wortman J."/>
            <person name="Nusbaum C."/>
            <person name="Birren B."/>
        </authorList>
    </citation>
    <scope>NUCLEOTIDE SEQUENCE [LARGE SCALE GENOMIC DNA]</scope>
    <source>
        <strain evidence="3">FAR1</strain>
    </source>
</reference>
<evidence type="ECO:0000313" key="2">
    <source>
        <dbReference type="EnsemblMetazoa" id="AFAF004330-PA"/>
    </source>
</evidence>
<dbReference type="AlphaFoldDB" id="A0A182Q714"/>
<dbReference type="EMBL" id="AXCN02002125">
    <property type="status" value="NOT_ANNOTATED_CDS"/>
    <property type="molecule type" value="Genomic_DNA"/>
</dbReference>
<organism evidence="2 3">
    <name type="scientific">Anopheles farauti</name>
    <dbReference type="NCBI Taxonomy" id="69004"/>
    <lineage>
        <taxon>Eukaryota</taxon>
        <taxon>Metazoa</taxon>
        <taxon>Ecdysozoa</taxon>
        <taxon>Arthropoda</taxon>
        <taxon>Hexapoda</taxon>
        <taxon>Insecta</taxon>
        <taxon>Pterygota</taxon>
        <taxon>Neoptera</taxon>
        <taxon>Endopterygota</taxon>
        <taxon>Diptera</taxon>
        <taxon>Nematocera</taxon>
        <taxon>Culicoidea</taxon>
        <taxon>Culicidae</taxon>
        <taxon>Anophelinae</taxon>
        <taxon>Anopheles</taxon>
    </lineage>
</organism>
<dbReference type="PROSITE" id="PS50088">
    <property type="entry name" value="ANK_REPEAT"/>
    <property type="match status" value="2"/>
</dbReference>
<reference evidence="2" key="2">
    <citation type="submission" date="2020-05" db="UniProtKB">
        <authorList>
            <consortium name="EnsemblMetazoa"/>
        </authorList>
    </citation>
    <scope>IDENTIFICATION</scope>
    <source>
        <strain evidence="2">FAR1</strain>
    </source>
</reference>
<dbReference type="GO" id="GO:0071546">
    <property type="term" value="C:pi-body"/>
    <property type="evidence" value="ECO:0007669"/>
    <property type="project" value="TreeGrafter"/>
</dbReference>